<dbReference type="InterPro" id="IPR014026">
    <property type="entry name" value="UDP-Glc/GDP-Man_DH_dimer"/>
</dbReference>
<dbReference type="AlphaFoldDB" id="A0A6M0INR0"/>
<dbReference type="GO" id="GO:0016616">
    <property type="term" value="F:oxidoreductase activity, acting on the CH-OH group of donors, NAD or NADP as acceptor"/>
    <property type="evidence" value="ECO:0007669"/>
    <property type="project" value="InterPro"/>
</dbReference>
<dbReference type="PANTHER" id="PTHR43491:SF2">
    <property type="entry name" value="UDP-N-ACETYL-D-MANNOSAMINE DEHYDROGENASE"/>
    <property type="match status" value="1"/>
</dbReference>
<reference evidence="6 7" key="1">
    <citation type="submission" date="2020-02" db="EMBL/GenBank/DDBJ databases">
        <title>Draft genome sequence of two Spirosoma agri KCTC 52727 and Spirosoma terrae KCTC 52035.</title>
        <authorList>
            <person name="Rojas J."/>
            <person name="Ambika Manirajan B."/>
            <person name="Ratering S."/>
            <person name="Suarez C."/>
            <person name="Schnell S."/>
        </authorList>
    </citation>
    <scope>NUCLEOTIDE SEQUENCE [LARGE SCALE GENOMIC DNA]</scope>
    <source>
        <strain evidence="6 7">KCTC 52727</strain>
    </source>
</reference>
<keyword evidence="3" id="KW-0520">NAD</keyword>
<dbReference type="GO" id="GO:0016628">
    <property type="term" value="F:oxidoreductase activity, acting on the CH-CH group of donors, NAD or NADP as acceptor"/>
    <property type="evidence" value="ECO:0007669"/>
    <property type="project" value="InterPro"/>
</dbReference>
<evidence type="ECO:0000256" key="3">
    <source>
        <dbReference type="ARBA" id="ARBA00023027"/>
    </source>
</evidence>
<name>A0A6M0INR0_9BACT</name>
<dbReference type="PIRSF" id="PIRSF000124">
    <property type="entry name" value="UDPglc_GDPman_dh"/>
    <property type="match status" value="1"/>
</dbReference>
<keyword evidence="2" id="KW-0560">Oxidoreductase</keyword>
<dbReference type="GO" id="GO:0051287">
    <property type="term" value="F:NAD binding"/>
    <property type="evidence" value="ECO:0007669"/>
    <property type="project" value="InterPro"/>
</dbReference>
<feature type="domain" description="UDP-glucose/GDP-mannose dehydrogenase C-terminal" evidence="5">
    <location>
        <begin position="320"/>
        <end position="419"/>
    </location>
</feature>
<dbReference type="SUPFAM" id="SSF52413">
    <property type="entry name" value="UDP-glucose/GDP-mannose dehydrogenase C-terminal domain"/>
    <property type="match status" value="1"/>
</dbReference>
<dbReference type="SUPFAM" id="SSF51735">
    <property type="entry name" value="NAD(P)-binding Rossmann-fold domains"/>
    <property type="match status" value="1"/>
</dbReference>
<dbReference type="EMBL" id="JAAGNZ010000002">
    <property type="protein sequence ID" value="NEU69592.1"/>
    <property type="molecule type" value="Genomic_DNA"/>
</dbReference>
<protein>
    <submittedName>
        <fullName evidence="6">Nucleotide sugar dehydrogenase</fullName>
    </submittedName>
</protein>
<evidence type="ECO:0000256" key="4">
    <source>
        <dbReference type="PIRNR" id="PIRNR000124"/>
    </source>
</evidence>
<dbReference type="Gene3D" id="3.40.50.720">
    <property type="entry name" value="NAD(P)-binding Rossmann-like Domain"/>
    <property type="match status" value="2"/>
</dbReference>
<dbReference type="PIRSF" id="PIRSF500136">
    <property type="entry name" value="UDP_ManNAc_DH"/>
    <property type="match status" value="1"/>
</dbReference>
<gene>
    <name evidence="6" type="ORF">GK091_22115</name>
</gene>
<accession>A0A6M0INR0</accession>
<evidence type="ECO:0000313" key="7">
    <source>
        <dbReference type="Proteomes" id="UP000477386"/>
    </source>
</evidence>
<dbReference type="SUPFAM" id="SSF48179">
    <property type="entry name" value="6-phosphogluconate dehydrogenase C-terminal domain-like"/>
    <property type="match status" value="1"/>
</dbReference>
<evidence type="ECO:0000259" key="5">
    <source>
        <dbReference type="SMART" id="SM00984"/>
    </source>
</evidence>
<dbReference type="SMART" id="SM00984">
    <property type="entry name" value="UDPG_MGDP_dh_C"/>
    <property type="match status" value="1"/>
</dbReference>
<dbReference type="GO" id="GO:0000271">
    <property type="term" value="P:polysaccharide biosynthetic process"/>
    <property type="evidence" value="ECO:0007669"/>
    <property type="project" value="InterPro"/>
</dbReference>
<proteinExistence type="inferred from homology"/>
<dbReference type="Pfam" id="PF00984">
    <property type="entry name" value="UDPG_MGDP_dh"/>
    <property type="match status" value="1"/>
</dbReference>
<evidence type="ECO:0000256" key="1">
    <source>
        <dbReference type="ARBA" id="ARBA00006601"/>
    </source>
</evidence>
<dbReference type="InterPro" id="IPR036220">
    <property type="entry name" value="UDP-Glc/GDP-Man_DH_C_sf"/>
</dbReference>
<dbReference type="InterPro" id="IPR017476">
    <property type="entry name" value="UDP-Glc/GDP-Man"/>
</dbReference>
<dbReference type="InterPro" id="IPR014027">
    <property type="entry name" value="UDP-Glc/GDP-Man_DH_C"/>
</dbReference>
<dbReference type="RefSeq" id="WP_164042059.1">
    <property type="nucleotide sequence ID" value="NZ_JAAGNZ010000002.1"/>
</dbReference>
<evidence type="ECO:0000313" key="6">
    <source>
        <dbReference type="EMBL" id="NEU69592.1"/>
    </source>
</evidence>
<dbReference type="InterPro" id="IPR028359">
    <property type="entry name" value="UDP_ManNAc/GlcNAc_DH"/>
</dbReference>
<dbReference type="NCBIfam" id="TIGR03026">
    <property type="entry name" value="NDP-sugDHase"/>
    <property type="match status" value="1"/>
</dbReference>
<evidence type="ECO:0000256" key="2">
    <source>
        <dbReference type="ARBA" id="ARBA00023002"/>
    </source>
</evidence>
<dbReference type="Proteomes" id="UP000477386">
    <property type="component" value="Unassembled WGS sequence"/>
</dbReference>
<dbReference type="InterPro" id="IPR036291">
    <property type="entry name" value="NAD(P)-bd_dom_sf"/>
</dbReference>
<sequence length="430" mass="47729">MFNALKEKEKQIAVIGLGYVGLPLALEFARQFRVIGFDTNADRVAMMQRAEDPSRQLPPDAFAQANILFTADPEVLKQAHFFVVAVPTPVDEYKVPDLKPLQRASEAIGRALKPGDYVVYESTVYPGCTEDDCIPTLEHQSGLTLGSDFKVGYSPERINPGDKQRTLSTILKIVSGNDAEALREISAVYGAIIRAGVYEAPTIKVAEAAKVIENVQRDLNISLMNELSIIFDKMGVDTHEVLKAAGTKWNFLPFTPGLVGGHCIGIDPYYLLYKARQLGYDPQVINSGRRINDGMPAYIATKLAQLFLQRDKNPRQTKVLVMGLTFKENVSDIRNSKVADLVRELMKYAINVHLIDPHASPNEVAQEYRMTLMDTPSTNYDAIIVAVGHDEYKGLDVPYFKSLMNGVPILLDLKGLYSVTAADGIDYWRL</sequence>
<dbReference type="InterPro" id="IPR001732">
    <property type="entry name" value="UDP-Glc/GDP-Man_DH_N"/>
</dbReference>
<comment type="similarity">
    <text evidence="1 4">Belongs to the UDP-glucose/GDP-mannose dehydrogenase family.</text>
</comment>
<comment type="caution">
    <text evidence="6">The sequence shown here is derived from an EMBL/GenBank/DDBJ whole genome shotgun (WGS) entry which is preliminary data.</text>
</comment>
<dbReference type="PANTHER" id="PTHR43491">
    <property type="entry name" value="UDP-N-ACETYL-D-MANNOSAMINE DEHYDROGENASE"/>
    <property type="match status" value="1"/>
</dbReference>
<dbReference type="Pfam" id="PF03721">
    <property type="entry name" value="UDPG_MGDP_dh_N"/>
    <property type="match status" value="1"/>
</dbReference>
<organism evidence="6 7">
    <name type="scientific">Spirosoma agri</name>
    <dbReference type="NCBI Taxonomy" id="1987381"/>
    <lineage>
        <taxon>Bacteria</taxon>
        <taxon>Pseudomonadati</taxon>
        <taxon>Bacteroidota</taxon>
        <taxon>Cytophagia</taxon>
        <taxon>Cytophagales</taxon>
        <taxon>Cytophagaceae</taxon>
        <taxon>Spirosoma</taxon>
    </lineage>
</organism>
<keyword evidence="7" id="KW-1185">Reference proteome</keyword>
<dbReference type="Pfam" id="PF03720">
    <property type="entry name" value="UDPG_MGDP_dh_C"/>
    <property type="match status" value="1"/>
</dbReference>
<dbReference type="InterPro" id="IPR008927">
    <property type="entry name" value="6-PGluconate_DH-like_C_sf"/>
</dbReference>